<keyword evidence="3" id="KW-0378">Hydrolase</keyword>
<name>A0ABD7BB38_PSEPU</name>
<protein>
    <submittedName>
        <fullName evidence="6">5'-nucleotidase C-terminal domain-containing protein</fullName>
    </submittedName>
</protein>
<dbReference type="InterPro" id="IPR008334">
    <property type="entry name" value="5'-Nucleotdase_C"/>
</dbReference>
<dbReference type="PANTHER" id="PTHR11575:SF24">
    <property type="entry name" value="5'-NUCLEOTIDASE"/>
    <property type="match status" value="1"/>
</dbReference>
<dbReference type="GO" id="GO:0000166">
    <property type="term" value="F:nucleotide binding"/>
    <property type="evidence" value="ECO:0007669"/>
    <property type="project" value="UniProtKB-KW"/>
</dbReference>
<evidence type="ECO:0000313" key="7">
    <source>
        <dbReference type="Proteomes" id="UP000516786"/>
    </source>
</evidence>
<dbReference type="CDD" id="cd07412">
    <property type="entry name" value="MPP_YhcR_N"/>
    <property type="match status" value="1"/>
</dbReference>
<dbReference type="Pfam" id="PF00149">
    <property type="entry name" value="Metallophos"/>
    <property type="match status" value="1"/>
</dbReference>
<dbReference type="Pfam" id="PF02872">
    <property type="entry name" value="5_nucleotid_C"/>
    <property type="match status" value="1"/>
</dbReference>
<reference evidence="6 7" key="1">
    <citation type="submission" date="2020-09" db="EMBL/GenBank/DDBJ databases">
        <title>Co-existence of a novel multidrug-resistance efflux pump with carbapenem resistance gene blaVIM-2 in one megaplasmid in Pseudomonas putida.</title>
        <authorList>
            <person name="Peng K."/>
            <person name="Li R."/>
        </authorList>
    </citation>
    <scope>NUCLEOTIDE SEQUENCE [LARGE SCALE GENOMIC DNA]</scope>
    <source>
        <strain evidence="6 7">ZXPA-20</strain>
    </source>
</reference>
<evidence type="ECO:0000256" key="2">
    <source>
        <dbReference type="ARBA" id="ARBA00022729"/>
    </source>
</evidence>
<accession>A0ABD7BB38</accession>
<feature type="signal peptide" evidence="3">
    <location>
        <begin position="1"/>
        <end position="26"/>
    </location>
</feature>
<dbReference type="PRINTS" id="PR01607">
    <property type="entry name" value="APYRASEFAMLY"/>
</dbReference>
<dbReference type="Gene3D" id="3.60.21.10">
    <property type="match status" value="1"/>
</dbReference>
<dbReference type="PANTHER" id="PTHR11575">
    <property type="entry name" value="5'-NUCLEOTIDASE-RELATED"/>
    <property type="match status" value="1"/>
</dbReference>
<feature type="domain" description="5'-Nucleotidase C-terminal" evidence="5">
    <location>
        <begin position="361"/>
        <end position="519"/>
    </location>
</feature>
<dbReference type="SUPFAM" id="SSF55816">
    <property type="entry name" value="5'-nucleotidase (syn. UDP-sugar hydrolase), C-terminal domain"/>
    <property type="match status" value="1"/>
</dbReference>
<feature type="domain" description="Calcineurin-like phosphoesterase" evidence="4">
    <location>
        <begin position="36"/>
        <end position="286"/>
    </location>
</feature>
<dbReference type="InterPro" id="IPR029052">
    <property type="entry name" value="Metallo-depent_PP-like"/>
</dbReference>
<evidence type="ECO:0000259" key="5">
    <source>
        <dbReference type="Pfam" id="PF02872"/>
    </source>
</evidence>
<evidence type="ECO:0000256" key="3">
    <source>
        <dbReference type="RuleBase" id="RU362119"/>
    </source>
</evidence>
<keyword evidence="3" id="KW-0547">Nucleotide-binding</keyword>
<sequence length="560" mass="60215">MKVRLSCNCRSAIAWACLAFSGGSLAAESPAPVQINVVAINDLHGYMEPNPQDYPSAQGVTRLTYGGIATLGAMLDELRKQDPELLFIGAGDLIGGSPATSALWADEPVLEALNSMGMIVSSSGNHELDAGKAEFLRQIHGGCESTRPEKACKFRGTFPGSGFPYIASNLIDTTTGKRLLPAYHIQEVKGVKIAFVGAVPRNMEKVVSAKAFAGLKATDEAHAINEVIPELKAKGVNAIIAVMHQGGHTSEPFDKQDCSQLDGAIVNVAKRLDPAVDAVISGHSHASYQCKVGDLSITQAGKYGHFMTQLKLEVTPGTHNVKTITARNLPVDPQAYVPNAKLTSLLEEVRHRSGEKLLEPIGRIATAELNRKVNAAGETTLGNFVTDAQLAMTQAFQTQIAFLNLGGLRSDLIQPANSDLTYEQLFAVQPFDNPLVVQELTGKQIIELLNLQWNRGNFNPLQVSKGFHYEWDGSRPAGSRVVEESVRLDGKRVEPSTYYRVVSNLFLADGGGGLTTLKEGRQRQDAGISDVEALVAYVRQNHARGVAIGQSGEPRISMTP</sequence>
<evidence type="ECO:0000259" key="4">
    <source>
        <dbReference type="Pfam" id="PF00149"/>
    </source>
</evidence>
<dbReference type="InterPro" id="IPR036907">
    <property type="entry name" value="5'-Nucleotdase_C_sf"/>
</dbReference>
<dbReference type="SUPFAM" id="SSF56300">
    <property type="entry name" value="Metallo-dependent phosphatases"/>
    <property type="match status" value="1"/>
</dbReference>
<gene>
    <name evidence="6" type="ORF">ID616_24140</name>
</gene>
<dbReference type="AlphaFoldDB" id="A0ABD7BB38"/>
<dbReference type="InterPro" id="IPR041831">
    <property type="entry name" value="YhcR_MPP"/>
</dbReference>
<dbReference type="InterPro" id="IPR006146">
    <property type="entry name" value="5'-Nucleotdase_CS"/>
</dbReference>
<evidence type="ECO:0000256" key="1">
    <source>
        <dbReference type="ARBA" id="ARBA00006654"/>
    </source>
</evidence>
<dbReference type="RefSeq" id="WP_016488843.1">
    <property type="nucleotide sequence ID" value="NZ_AP015029.1"/>
</dbReference>
<dbReference type="EMBL" id="CP061723">
    <property type="protein sequence ID" value="QOC97119.1"/>
    <property type="molecule type" value="Genomic_DNA"/>
</dbReference>
<feature type="chain" id="PRO_5044533060" evidence="3">
    <location>
        <begin position="27"/>
        <end position="560"/>
    </location>
</feature>
<dbReference type="Gene3D" id="3.90.780.10">
    <property type="entry name" value="5'-Nucleotidase, C-terminal domain"/>
    <property type="match status" value="1"/>
</dbReference>
<comment type="similarity">
    <text evidence="1 3">Belongs to the 5'-nucleotidase family.</text>
</comment>
<dbReference type="PROSITE" id="PS00785">
    <property type="entry name" value="5_NUCLEOTIDASE_1"/>
    <property type="match status" value="1"/>
</dbReference>
<dbReference type="Proteomes" id="UP000516786">
    <property type="component" value="Chromosome"/>
</dbReference>
<dbReference type="InterPro" id="IPR004843">
    <property type="entry name" value="Calcineurin-like_PHP"/>
</dbReference>
<dbReference type="GO" id="GO:0016787">
    <property type="term" value="F:hydrolase activity"/>
    <property type="evidence" value="ECO:0007669"/>
    <property type="project" value="UniProtKB-KW"/>
</dbReference>
<keyword evidence="2 3" id="KW-0732">Signal</keyword>
<proteinExistence type="inferred from homology"/>
<dbReference type="InterPro" id="IPR006179">
    <property type="entry name" value="5_nucleotidase/apyrase"/>
</dbReference>
<evidence type="ECO:0000313" key="6">
    <source>
        <dbReference type="EMBL" id="QOC97119.1"/>
    </source>
</evidence>
<organism evidence="6 7">
    <name type="scientific">Pseudomonas putida</name>
    <name type="common">Arthrobacter siderocapsulatus</name>
    <dbReference type="NCBI Taxonomy" id="303"/>
    <lineage>
        <taxon>Bacteria</taxon>
        <taxon>Pseudomonadati</taxon>
        <taxon>Pseudomonadota</taxon>
        <taxon>Gammaproteobacteria</taxon>
        <taxon>Pseudomonadales</taxon>
        <taxon>Pseudomonadaceae</taxon>
        <taxon>Pseudomonas</taxon>
    </lineage>
</organism>